<evidence type="ECO:0000313" key="2">
    <source>
        <dbReference type="Proteomes" id="UP001526225"/>
    </source>
</evidence>
<keyword evidence="2" id="KW-1185">Reference proteome</keyword>
<reference evidence="1 2" key="1">
    <citation type="submission" date="2022-10" db="EMBL/GenBank/DDBJ databases">
        <title>Weissella fermenti sp. nov., isolated from fermented cabbage.</title>
        <authorList>
            <person name="Lee J.K."/>
            <person name="Baek J.H."/>
            <person name="Choi D.G."/>
            <person name="Kim J.M."/>
            <person name="Jeon C.O."/>
        </authorList>
    </citation>
    <scope>NUCLEOTIDE SEQUENCE [LARGE SCALE GENOMIC DNA]</scope>
    <source>
        <strain evidence="1 2">KACC 18534</strain>
    </source>
</reference>
<gene>
    <name evidence="1" type="ORF">OIT44_05875</name>
</gene>
<dbReference type="Proteomes" id="UP001526225">
    <property type="component" value="Unassembled WGS sequence"/>
</dbReference>
<dbReference type="EMBL" id="JAOZFE010000006">
    <property type="protein sequence ID" value="MCW0953585.1"/>
    <property type="molecule type" value="Genomic_DNA"/>
</dbReference>
<proteinExistence type="predicted"/>
<protein>
    <recommendedName>
        <fullName evidence="3">Acetyltransferase</fullName>
    </recommendedName>
</protein>
<accession>A0ABT3E591</accession>
<comment type="caution">
    <text evidence="1">The sequence shown here is derived from an EMBL/GenBank/DDBJ whole genome shotgun (WGS) entry which is preliminary data.</text>
</comment>
<name>A0ABT3E591_9LACO</name>
<sequence length="73" mass="8578">MELQIEATPTTMKIRSTEQLANLRSQYQTQTMVWTEEVMNDAYVYTVSQDELILFLHTKKQYLLALCSIKMKS</sequence>
<evidence type="ECO:0000313" key="1">
    <source>
        <dbReference type="EMBL" id="MCW0953585.1"/>
    </source>
</evidence>
<evidence type="ECO:0008006" key="3">
    <source>
        <dbReference type="Google" id="ProtNLM"/>
    </source>
</evidence>
<organism evidence="1 2">
    <name type="scientific">Weissella ceti</name>
    <dbReference type="NCBI Taxonomy" id="759620"/>
    <lineage>
        <taxon>Bacteria</taxon>
        <taxon>Bacillati</taxon>
        <taxon>Bacillota</taxon>
        <taxon>Bacilli</taxon>
        <taxon>Lactobacillales</taxon>
        <taxon>Lactobacillaceae</taxon>
        <taxon>Weissella</taxon>
    </lineage>
</organism>
<dbReference type="RefSeq" id="WP_264336103.1">
    <property type="nucleotide sequence ID" value="NZ_JAOZFE010000006.1"/>
</dbReference>